<evidence type="ECO:0000259" key="11">
    <source>
        <dbReference type="PROSITE" id="PS50990"/>
    </source>
</evidence>
<organism evidence="12 13">
    <name type="scientific">Mucilaginibacter panaciglaebae</name>
    <dbReference type="NCBI Taxonomy" id="502331"/>
    <lineage>
        <taxon>Bacteria</taxon>
        <taxon>Pseudomonadati</taxon>
        <taxon>Bacteroidota</taxon>
        <taxon>Sphingobacteriia</taxon>
        <taxon>Sphingobacteriales</taxon>
        <taxon>Sphingobacteriaceae</taxon>
        <taxon>Mucilaginibacter</taxon>
    </lineage>
</organism>
<feature type="transmembrane region" description="Helical" evidence="10">
    <location>
        <begin position="320"/>
        <end position="341"/>
    </location>
</feature>
<name>A0ABP7X2W2_9SPHI</name>
<evidence type="ECO:0000256" key="7">
    <source>
        <dbReference type="ARBA" id="ARBA00023136"/>
    </source>
</evidence>
<evidence type="ECO:0000313" key="12">
    <source>
        <dbReference type="EMBL" id="GAA4102832.1"/>
    </source>
</evidence>
<keyword evidence="13" id="KW-1185">Reference proteome</keyword>
<keyword evidence="6" id="KW-0560">Oxidoreductase</keyword>
<keyword evidence="5 10" id="KW-1133">Transmembrane helix</keyword>
<evidence type="ECO:0000256" key="5">
    <source>
        <dbReference type="ARBA" id="ARBA00022989"/>
    </source>
</evidence>
<keyword evidence="3 10" id="KW-0812">Transmembrane</keyword>
<dbReference type="InterPro" id="IPR005074">
    <property type="entry name" value="Peptidase_C39"/>
</dbReference>
<feature type="transmembrane region" description="Helical" evidence="10">
    <location>
        <begin position="286"/>
        <end position="308"/>
    </location>
</feature>
<comment type="caution">
    <text evidence="12">The sequence shown here is derived from an EMBL/GenBank/DDBJ whole genome shotgun (WGS) entry which is preliminary data.</text>
</comment>
<evidence type="ECO:0000256" key="1">
    <source>
        <dbReference type="ARBA" id="ARBA00004141"/>
    </source>
</evidence>
<dbReference type="Gene3D" id="1.20.1440.130">
    <property type="entry name" value="VKOR domain"/>
    <property type="match status" value="1"/>
</dbReference>
<gene>
    <name evidence="12" type="ORF">GCM10022392_30030</name>
</gene>
<keyword evidence="4" id="KW-0874">Quinone</keyword>
<feature type="transmembrane region" description="Helical" evidence="10">
    <location>
        <begin position="231"/>
        <end position="250"/>
    </location>
</feature>
<dbReference type="InterPro" id="IPR012336">
    <property type="entry name" value="Thioredoxin-like_fold"/>
</dbReference>
<feature type="transmembrane region" description="Helical" evidence="10">
    <location>
        <begin position="175"/>
        <end position="194"/>
    </location>
</feature>
<evidence type="ECO:0000256" key="8">
    <source>
        <dbReference type="ARBA" id="ARBA00023157"/>
    </source>
</evidence>
<evidence type="ECO:0000313" key="13">
    <source>
        <dbReference type="Proteomes" id="UP001500841"/>
    </source>
</evidence>
<dbReference type="PROSITE" id="PS50990">
    <property type="entry name" value="PEPTIDASE_C39"/>
    <property type="match status" value="1"/>
</dbReference>
<dbReference type="EMBL" id="BAABCV010000011">
    <property type="protein sequence ID" value="GAA4102832.1"/>
    <property type="molecule type" value="Genomic_DNA"/>
</dbReference>
<comment type="similarity">
    <text evidence="2">Belongs to the VKOR family.</text>
</comment>
<keyword evidence="9" id="KW-0676">Redox-active center</keyword>
<keyword evidence="8" id="KW-1015">Disulfide bond</keyword>
<accession>A0ABP7X2W2</accession>
<feature type="transmembrane region" description="Helical" evidence="10">
    <location>
        <begin position="145"/>
        <end position="163"/>
    </location>
</feature>
<evidence type="ECO:0000256" key="3">
    <source>
        <dbReference type="ARBA" id="ARBA00022692"/>
    </source>
</evidence>
<dbReference type="SMART" id="SM00756">
    <property type="entry name" value="VKc"/>
    <property type="match status" value="1"/>
</dbReference>
<sequence>MERSNITAVLNFVISELQIPVTRQGIDDEIAKHPDYRSLLAVSEVLTNWNIPNAAYPLSFEELIDADVPTPFIAHLSNSGGEFVLVSKFDDKQVVVSNEHWRKHRLSINEFKLQYNGAILIAEKQENSGEPDYKRKHRKQVVDNIRIPFVITSIVVLLILSLLSHSVFSTVNWPTILLALLKTAGLVTSIMLLIQSIDINNPLIQKLCGGDNNRDCNAILSSKDAKISDELSWSEIGFFYFAGTWLVLLLNNGHNSLMQMLVLLNIVSLPYTFYSIYYQWRVAKQWCIFCCTVQALLWLEFFAFVPYIKLPIQVPSLREWTSLLTGMALPILAWIFIKPYFLKGKQIKPLKWQLRKFKYNVNLFNKLLNEQLKYALPDEKYSLIIGNREAEHVITMVSNPYCQPCSAMHKKLDNWLRNRNDIKLQVVFNINTIDEKDPKSAIASHLLSLRSDQNDFSLKKALDDWYEQKQKSYEAWADKHPVEEQIINIEALEAQSAWCKLADITSTPTVFINGRRIPDNYHPEDIKYFI</sequence>
<dbReference type="InterPro" id="IPR012932">
    <property type="entry name" value="VKOR"/>
</dbReference>
<dbReference type="SUPFAM" id="SSF52833">
    <property type="entry name" value="Thioredoxin-like"/>
    <property type="match status" value="1"/>
</dbReference>
<evidence type="ECO:0000256" key="9">
    <source>
        <dbReference type="ARBA" id="ARBA00023284"/>
    </source>
</evidence>
<reference evidence="13" key="1">
    <citation type="journal article" date="2019" name="Int. J. Syst. Evol. Microbiol.">
        <title>The Global Catalogue of Microorganisms (GCM) 10K type strain sequencing project: providing services to taxonomists for standard genome sequencing and annotation.</title>
        <authorList>
            <consortium name="The Broad Institute Genomics Platform"/>
            <consortium name="The Broad Institute Genome Sequencing Center for Infectious Disease"/>
            <person name="Wu L."/>
            <person name="Ma J."/>
        </authorList>
    </citation>
    <scope>NUCLEOTIDE SEQUENCE [LARGE SCALE GENOMIC DNA]</scope>
    <source>
        <strain evidence="13">JCM 17085</strain>
    </source>
</reference>
<evidence type="ECO:0000256" key="2">
    <source>
        <dbReference type="ARBA" id="ARBA00006214"/>
    </source>
</evidence>
<dbReference type="Pfam" id="PF03412">
    <property type="entry name" value="Peptidase_C39"/>
    <property type="match status" value="1"/>
</dbReference>
<evidence type="ECO:0000256" key="4">
    <source>
        <dbReference type="ARBA" id="ARBA00022719"/>
    </source>
</evidence>
<dbReference type="InterPro" id="IPR038354">
    <property type="entry name" value="VKOR_sf"/>
</dbReference>
<dbReference type="Gene3D" id="3.40.30.10">
    <property type="entry name" value="Glutaredoxin"/>
    <property type="match status" value="1"/>
</dbReference>
<keyword evidence="7 10" id="KW-0472">Membrane</keyword>
<dbReference type="InterPro" id="IPR036249">
    <property type="entry name" value="Thioredoxin-like_sf"/>
</dbReference>
<dbReference type="CDD" id="cd12921">
    <property type="entry name" value="VKOR_4"/>
    <property type="match status" value="1"/>
</dbReference>
<protein>
    <recommendedName>
        <fullName evidence="11">Peptidase C39 domain-containing protein</fullName>
    </recommendedName>
</protein>
<dbReference type="Pfam" id="PF07884">
    <property type="entry name" value="VKOR"/>
    <property type="match status" value="1"/>
</dbReference>
<feature type="domain" description="Peptidase C39" evidence="11">
    <location>
        <begin position="3"/>
        <end position="122"/>
    </location>
</feature>
<comment type="subcellular location">
    <subcellularLocation>
        <location evidence="1">Membrane</location>
        <topology evidence="1">Multi-pass membrane protein</topology>
    </subcellularLocation>
</comment>
<dbReference type="Proteomes" id="UP001500841">
    <property type="component" value="Unassembled WGS sequence"/>
</dbReference>
<evidence type="ECO:0000256" key="6">
    <source>
        <dbReference type="ARBA" id="ARBA00023002"/>
    </source>
</evidence>
<dbReference type="Pfam" id="PF13462">
    <property type="entry name" value="Thioredoxin_4"/>
    <property type="match status" value="1"/>
</dbReference>
<feature type="transmembrane region" description="Helical" evidence="10">
    <location>
        <begin position="256"/>
        <end position="274"/>
    </location>
</feature>
<proteinExistence type="inferred from homology"/>
<evidence type="ECO:0000256" key="10">
    <source>
        <dbReference type="SAM" id="Phobius"/>
    </source>
</evidence>
<dbReference type="Gene3D" id="3.90.70.10">
    <property type="entry name" value="Cysteine proteinases"/>
    <property type="match status" value="1"/>
</dbReference>
<dbReference type="RefSeq" id="WP_345106297.1">
    <property type="nucleotide sequence ID" value="NZ_BAABCV010000011.1"/>
</dbReference>